<sequence length="165" mass="16249">MMKKTMKKFSTAACVLGLSTIGLMSVDVTKAASDTAQALAVVTAAINIAQVSDLDFGSSVQGDAASTVAPGDGTAAEFAVTGQANTAYTITLPADATVTMITGAGATADEQIGVNSFVSTPAAGANGLLDGSGAQTLNVGATRDALSATQVAGNYSANFTVDVVY</sequence>
<dbReference type="HOGENOM" id="CLU_1608554_0_0_7"/>
<gene>
    <name evidence="2" type="ordered locus">BMS_2363</name>
</gene>
<dbReference type="AlphaFoldDB" id="E1X4T4"/>
<evidence type="ECO:0000313" key="2">
    <source>
        <dbReference type="EMBL" id="CBW27160.1"/>
    </source>
</evidence>
<reference evidence="3" key="1">
    <citation type="journal article" date="2013" name="ISME J.">
        <title>A small predatory core genome in the divergent marine Bacteriovorax marinus SJ and the terrestrial Bdellovibrio bacteriovorus.</title>
        <authorList>
            <person name="Crossman L.C."/>
            <person name="Chen H."/>
            <person name="Cerdeno-Tarraga A.M."/>
            <person name="Brooks K."/>
            <person name="Quail M.A."/>
            <person name="Pineiro S.A."/>
            <person name="Hobley L."/>
            <person name="Sockett R.E."/>
            <person name="Bentley S.D."/>
            <person name="Parkhill J."/>
            <person name="Williams H.N."/>
            <person name="Stine O.C."/>
        </authorList>
    </citation>
    <scope>NUCLEOTIDE SEQUENCE [LARGE SCALE GENOMIC DNA]</scope>
    <source>
        <strain evidence="3">ATCC BAA-682 / DSM 15412 / SJ</strain>
    </source>
</reference>
<keyword evidence="1" id="KW-0732">Signal</keyword>
<accession>E1X4T4</accession>
<evidence type="ECO:0008006" key="4">
    <source>
        <dbReference type="Google" id="ProtNLM"/>
    </source>
</evidence>
<organism evidence="2 3">
    <name type="scientific">Halobacteriovorax marinus (strain ATCC BAA-682 / DSM 15412 / SJ)</name>
    <name type="common">Bacteriovorax marinus</name>
    <dbReference type="NCBI Taxonomy" id="862908"/>
    <lineage>
        <taxon>Bacteria</taxon>
        <taxon>Pseudomonadati</taxon>
        <taxon>Bdellovibrionota</taxon>
        <taxon>Bacteriovoracia</taxon>
        <taxon>Bacteriovoracales</taxon>
        <taxon>Halobacteriovoraceae</taxon>
        <taxon>Halobacteriovorax</taxon>
    </lineage>
</organism>
<dbReference type="KEGG" id="bmx:BMS_2363"/>
<name>E1X4T4_HALMS</name>
<evidence type="ECO:0000313" key="3">
    <source>
        <dbReference type="Proteomes" id="UP000008963"/>
    </source>
</evidence>
<feature type="signal peptide" evidence="1">
    <location>
        <begin position="1"/>
        <end position="24"/>
    </location>
</feature>
<dbReference type="EMBL" id="FQ312005">
    <property type="protein sequence ID" value="CBW27160.1"/>
    <property type="molecule type" value="Genomic_DNA"/>
</dbReference>
<dbReference type="STRING" id="862908.BMS_2363"/>
<keyword evidence="3" id="KW-1185">Reference proteome</keyword>
<evidence type="ECO:0000256" key="1">
    <source>
        <dbReference type="SAM" id="SignalP"/>
    </source>
</evidence>
<dbReference type="InterPro" id="IPR025514">
    <property type="entry name" value="DUF4402"/>
</dbReference>
<feature type="chain" id="PRO_5003154795" description="DUF4402 domain-containing protein" evidence="1">
    <location>
        <begin position="25"/>
        <end position="165"/>
    </location>
</feature>
<protein>
    <recommendedName>
        <fullName evidence="4">DUF4402 domain-containing protein</fullName>
    </recommendedName>
</protein>
<dbReference type="PATRIC" id="fig|862908.3.peg.2250"/>
<dbReference type="Pfam" id="PF14352">
    <property type="entry name" value="DUF4402"/>
    <property type="match status" value="1"/>
</dbReference>
<dbReference type="Proteomes" id="UP000008963">
    <property type="component" value="Chromosome"/>
</dbReference>
<proteinExistence type="predicted"/>